<sequence length="298" mass="35064">MLNINGDETINIPNAKISVQVVSVQCCVALCLTILISKISSKKQFRCSTLQYINDLIRIYVDDNESITRVSFSNSKLMCRIYINNQERPQIEVNGMNYIHSIPKQSNKFYFCINCYFAEWVQNQLIELIQDMPKKFEEDINKSDKSIKYIMEKTEYFINVLSNFINKHSYNSMSKMVDTSFFQLLVSTNILLNYVLSNDTEMNVEKTLTRILRIINKAQKFMAYNCDIISSDYNNKYFFSYSMTKSKTNKYSIDIDNFFNLLRSYNLVTIERERCKVEDILLRKLISSDDIVYAELEK</sequence>
<protein>
    <submittedName>
        <fullName evidence="1">Uncharacterized protein</fullName>
    </submittedName>
</protein>
<gene>
    <name evidence="1" type="ORF">FWK35_00035595</name>
</gene>
<dbReference type="EMBL" id="VUJU01015028">
    <property type="protein sequence ID" value="KAF0697736.1"/>
    <property type="molecule type" value="Genomic_DNA"/>
</dbReference>
<dbReference type="Proteomes" id="UP000478052">
    <property type="component" value="Unassembled WGS sequence"/>
</dbReference>
<name>A0A6G0VL60_APHCR</name>
<evidence type="ECO:0000313" key="1">
    <source>
        <dbReference type="EMBL" id="KAF0697736.1"/>
    </source>
</evidence>
<dbReference type="OrthoDB" id="6625707at2759"/>
<reference evidence="1 2" key="1">
    <citation type="submission" date="2019-08" db="EMBL/GenBank/DDBJ databases">
        <title>Whole genome of Aphis craccivora.</title>
        <authorList>
            <person name="Voronova N.V."/>
            <person name="Shulinski R.S."/>
            <person name="Bandarenka Y.V."/>
            <person name="Zhorov D.G."/>
            <person name="Warner D."/>
        </authorList>
    </citation>
    <scope>NUCLEOTIDE SEQUENCE [LARGE SCALE GENOMIC DNA]</scope>
    <source>
        <strain evidence="1">180601</strain>
        <tissue evidence="1">Whole Body</tissue>
    </source>
</reference>
<proteinExistence type="predicted"/>
<accession>A0A6G0VL60</accession>
<feature type="non-terminal residue" evidence="1">
    <location>
        <position position="298"/>
    </location>
</feature>
<keyword evidence="2" id="KW-1185">Reference proteome</keyword>
<organism evidence="1 2">
    <name type="scientific">Aphis craccivora</name>
    <name type="common">Cowpea aphid</name>
    <dbReference type="NCBI Taxonomy" id="307492"/>
    <lineage>
        <taxon>Eukaryota</taxon>
        <taxon>Metazoa</taxon>
        <taxon>Ecdysozoa</taxon>
        <taxon>Arthropoda</taxon>
        <taxon>Hexapoda</taxon>
        <taxon>Insecta</taxon>
        <taxon>Pterygota</taxon>
        <taxon>Neoptera</taxon>
        <taxon>Paraneoptera</taxon>
        <taxon>Hemiptera</taxon>
        <taxon>Sternorrhyncha</taxon>
        <taxon>Aphidomorpha</taxon>
        <taxon>Aphidoidea</taxon>
        <taxon>Aphididae</taxon>
        <taxon>Aphidini</taxon>
        <taxon>Aphis</taxon>
        <taxon>Aphis</taxon>
    </lineage>
</organism>
<dbReference type="AlphaFoldDB" id="A0A6G0VL60"/>
<evidence type="ECO:0000313" key="2">
    <source>
        <dbReference type="Proteomes" id="UP000478052"/>
    </source>
</evidence>
<comment type="caution">
    <text evidence="1">The sequence shown here is derived from an EMBL/GenBank/DDBJ whole genome shotgun (WGS) entry which is preliminary data.</text>
</comment>